<protein>
    <submittedName>
        <fullName evidence="2">Uncharacterized protein</fullName>
    </submittedName>
</protein>
<proteinExistence type="predicted"/>
<dbReference type="RefSeq" id="WP_187816134.1">
    <property type="nucleotide sequence ID" value="NZ_JACTVJ010000011.1"/>
</dbReference>
<comment type="caution">
    <text evidence="2">The sequence shown here is derived from an EMBL/GenBank/DDBJ whole genome shotgun (WGS) entry which is preliminary data.</text>
</comment>
<evidence type="ECO:0000256" key="1">
    <source>
        <dbReference type="SAM" id="MobiDB-lite"/>
    </source>
</evidence>
<dbReference type="EMBL" id="JACTVJ010000011">
    <property type="protein sequence ID" value="MBC9715702.1"/>
    <property type="molecule type" value="Genomic_DNA"/>
</dbReference>
<accession>A0ABR7SJQ9</accession>
<dbReference type="Proteomes" id="UP000642284">
    <property type="component" value="Unassembled WGS sequence"/>
</dbReference>
<evidence type="ECO:0000313" key="2">
    <source>
        <dbReference type="EMBL" id="MBC9715702.1"/>
    </source>
</evidence>
<name>A0ABR7SJQ9_9ACTN</name>
<evidence type="ECO:0000313" key="3">
    <source>
        <dbReference type="Proteomes" id="UP000642284"/>
    </source>
</evidence>
<gene>
    <name evidence="2" type="ORF">H9Y04_24460</name>
</gene>
<organism evidence="2 3">
    <name type="scientific">Streptomyces polyasparticus</name>
    <dbReference type="NCBI Taxonomy" id="2767826"/>
    <lineage>
        <taxon>Bacteria</taxon>
        <taxon>Bacillati</taxon>
        <taxon>Actinomycetota</taxon>
        <taxon>Actinomycetes</taxon>
        <taxon>Kitasatosporales</taxon>
        <taxon>Streptomycetaceae</taxon>
        <taxon>Streptomyces</taxon>
    </lineage>
</organism>
<reference evidence="2 3" key="1">
    <citation type="submission" date="2020-08" db="EMBL/GenBank/DDBJ databases">
        <title>Genemic of Streptomyces polyaspartic.</title>
        <authorList>
            <person name="Liu W."/>
        </authorList>
    </citation>
    <scope>NUCLEOTIDE SEQUENCE [LARGE SCALE GENOMIC DNA]</scope>
    <source>
        <strain evidence="2 3">TRM66268-LWL</strain>
    </source>
</reference>
<feature type="region of interest" description="Disordered" evidence="1">
    <location>
        <begin position="136"/>
        <end position="159"/>
    </location>
</feature>
<keyword evidence="3" id="KW-1185">Reference proteome</keyword>
<sequence>MPRHELELPALLSDSPLGFLAALGILHLTEPVLEEPARLSWRGPAAPAVLHTSQPLTHAALAAILRDQLPDKPAEEPLALAPGILSLPRSGPFSDALRMPIDLALDRLRAHAAAEREHRAPAARWFTALVNQLSIGPKDNKTAKPRTAPGQPADLYTTSTPLFGRGGQMTLANNWAKAAHECRRGETRLLDALTAWRRVDGYAGANLDHHSTGDAHMVSTGKATQQGVPGATWLALHGFATFRLTGDSTHSQTTSWDRVTTNGALTWPTWSPPLTTTGITALLEHPLVRTPSPDLTKLTNLGVTAIYTAPRTRLPQADGPLQPGRRIHP</sequence>